<keyword evidence="2" id="KW-1185">Reference proteome</keyword>
<evidence type="ECO:0000313" key="2">
    <source>
        <dbReference type="Proteomes" id="UP000254266"/>
    </source>
</evidence>
<comment type="caution">
    <text evidence="1">The sequence shown here is derived from an EMBL/GenBank/DDBJ whole genome shotgun (WGS) entry which is preliminary data.</text>
</comment>
<dbReference type="EMBL" id="QFXC01000004">
    <property type="protein sequence ID" value="RDH85280.1"/>
    <property type="molecule type" value="Genomic_DNA"/>
</dbReference>
<evidence type="ECO:0000313" key="1">
    <source>
        <dbReference type="EMBL" id="RDH85280.1"/>
    </source>
</evidence>
<dbReference type="AlphaFoldDB" id="A0A370DL39"/>
<reference evidence="1 2" key="1">
    <citation type="journal article" date="2018" name="ISME J.">
        <title>Endosymbiont genomes yield clues of tubeworm success.</title>
        <authorList>
            <person name="Li Y."/>
            <person name="Liles M.R."/>
            <person name="Halanych K.M."/>
        </authorList>
    </citation>
    <scope>NUCLEOTIDE SEQUENCE [LARGE SCALE GENOMIC DNA]</scope>
    <source>
        <strain evidence="1">A1464</strain>
    </source>
</reference>
<protein>
    <recommendedName>
        <fullName evidence="3">Alginate export domain-containing protein</fullName>
    </recommendedName>
</protein>
<name>A0A370DL39_9GAMM</name>
<dbReference type="Proteomes" id="UP000254266">
    <property type="component" value="Unassembled WGS sequence"/>
</dbReference>
<gene>
    <name evidence="1" type="ORF">DIZ80_02360</name>
</gene>
<organism evidence="1 2">
    <name type="scientific">endosymbiont of Galathealinum brachiosum</name>
    <dbReference type="NCBI Taxonomy" id="2200906"/>
    <lineage>
        <taxon>Bacteria</taxon>
        <taxon>Pseudomonadati</taxon>
        <taxon>Pseudomonadota</taxon>
        <taxon>Gammaproteobacteria</taxon>
        <taxon>sulfur-oxidizing symbionts</taxon>
    </lineage>
</organism>
<evidence type="ECO:0008006" key="3">
    <source>
        <dbReference type="Google" id="ProtNLM"/>
    </source>
</evidence>
<sequence>MNGKCDNSRYFILLVLLFNIGPIQAVDFTYSGYIKSYALIQDEIEFENSPAVIPDEFDNGYQSQNAVRLMGNWFTENSGNVEVHYEIQPVYYSNTSLVGSAGGIGSTLSTGATIYRYKDLDVELDQYGNHMVVFQNLDRLNYQYSNETGDFTLGRQVVSFGSSRFINPTDIFIPFNIQTLNQEYRVGIDAIRYQAALGDFAVLDTGLIIGEDAKKENSAFFIRGKNSLKGNDVELIVIALDDAWLLGGGLERAIGDFGFWFETAYMDVTNDVVENYWRTSIGSDYALTKSIITSVEYHYNGAGSDNPDDYLQLVTQFPYQKAGVFLLGENYLIPAVSWIANPLVTVNASGFINIDDHSAFINVVSEVSWTENLYSDFGMYVSYGDVLESQISPQQINLGSEFGSYPLSIYASLRYYF</sequence>
<proteinExistence type="predicted"/>
<accession>A0A370DL39</accession>